<dbReference type="EMBL" id="CACVKT020005418">
    <property type="protein sequence ID" value="CAC5394947.1"/>
    <property type="molecule type" value="Genomic_DNA"/>
</dbReference>
<evidence type="ECO:0000256" key="3">
    <source>
        <dbReference type="ARBA" id="ARBA00023157"/>
    </source>
</evidence>
<reference evidence="7 8" key="1">
    <citation type="submission" date="2020-06" db="EMBL/GenBank/DDBJ databases">
        <authorList>
            <person name="Li R."/>
            <person name="Bekaert M."/>
        </authorList>
    </citation>
    <scope>NUCLEOTIDE SEQUENCE [LARGE SCALE GENOMIC DNA]</scope>
    <source>
        <strain evidence="8">wild</strain>
    </source>
</reference>
<keyword evidence="2" id="KW-0472">Membrane</keyword>
<dbReference type="InterPro" id="IPR036179">
    <property type="entry name" value="Ig-like_dom_sf"/>
</dbReference>
<keyword evidence="5" id="KW-0393">Immunoglobulin domain</keyword>
<sequence>MAENLKVLAALEDSDELLLLSLCKEEKGILSGIEVKKLTNEQCQSFFRFDKDDIEILRRALRIPEKVVCSNRTTARELPTNLTIDYETDENTIIGTEDELLKIACNVESGSPPETIYWKQNGRIQQIGGPRRNVFQFRTNRTVHNSTLTCEVVNDITDKPLIKTVRLDIKYKPIVLINREETIPLFEGEKTSLCCEIDSNPHISFMLWLKDSIYITNTMNSSCLFFKHLNRQDKGNYTCLAGNEIGNGSFETTLTVYYPPSVYLENKNFSINESKRVVHCKGDGEPNNITFFRVEHTSYFDEHIRYLAVSPDGIAKLPPMKESKRYQDTGLYLCNASNGILDKKGNIFQRAKAYLVSPGPPVFVAANKKIQYGQVGNPMDITIKVYSTSAIKCLYLNAIGRLSSHLPIKEKTKTVPLKIDFYGVNITANGKELTLSLLKLNSFGSYNVTVCNHFSVNYFIVEVRKTGISQTIENVLYQSQGQPITEHPSPVSTLLPDVSSENTDTLSHNMEEINQSMENRLNYADVVFQQTSRNELRIIGLEDRTVYADVDTSVAAALLPETRCETSSSEDDFVYVDGIENFIEKRETND</sequence>
<gene>
    <name evidence="7" type="ORF">MCOR_29664</name>
</gene>
<dbReference type="InterPro" id="IPR003599">
    <property type="entry name" value="Ig_sub"/>
</dbReference>
<proteinExistence type="predicted"/>
<comment type="subcellular location">
    <subcellularLocation>
        <location evidence="1">Membrane</location>
        <topology evidence="1">Single-pass type I membrane protein</topology>
    </subcellularLocation>
</comment>
<dbReference type="PANTHER" id="PTHR11640">
    <property type="entry name" value="NEPHRIN"/>
    <property type="match status" value="1"/>
</dbReference>
<dbReference type="SMART" id="SM00409">
    <property type="entry name" value="IG"/>
    <property type="match status" value="2"/>
</dbReference>
<feature type="domain" description="Ig-like" evidence="6">
    <location>
        <begin position="79"/>
        <end position="166"/>
    </location>
</feature>
<dbReference type="PROSITE" id="PS50835">
    <property type="entry name" value="IG_LIKE"/>
    <property type="match status" value="2"/>
</dbReference>
<keyword evidence="4" id="KW-0325">Glycoprotein</keyword>
<evidence type="ECO:0000256" key="1">
    <source>
        <dbReference type="ARBA" id="ARBA00004479"/>
    </source>
</evidence>
<evidence type="ECO:0000313" key="7">
    <source>
        <dbReference type="EMBL" id="CAC5394947.1"/>
    </source>
</evidence>
<accession>A0A6J8CIL7</accession>
<dbReference type="GO" id="GO:0098609">
    <property type="term" value="P:cell-cell adhesion"/>
    <property type="evidence" value="ECO:0007669"/>
    <property type="project" value="TreeGrafter"/>
</dbReference>
<evidence type="ECO:0000256" key="5">
    <source>
        <dbReference type="ARBA" id="ARBA00023319"/>
    </source>
</evidence>
<dbReference type="OrthoDB" id="6161220at2759"/>
<feature type="domain" description="Ig-like" evidence="6">
    <location>
        <begin position="173"/>
        <end position="255"/>
    </location>
</feature>
<protein>
    <recommendedName>
        <fullName evidence="6">Ig-like domain-containing protein</fullName>
    </recommendedName>
</protein>
<dbReference type="Pfam" id="PF13895">
    <property type="entry name" value="Ig_2"/>
    <property type="match status" value="1"/>
</dbReference>
<keyword evidence="8" id="KW-1185">Reference proteome</keyword>
<dbReference type="GO" id="GO:0050839">
    <property type="term" value="F:cell adhesion molecule binding"/>
    <property type="evidence" value="ECO:0007669"/>
    <property type="project" value="TreeGrafter"/>
</dbReference>
<evidence type="ECO:0000256" key="4">
    <source>
        <dbReference type="ARBA" id="ARBA00023180"/>
    </source>
</evidence>
<evidence type="ECO:0000313" key="8">
    <source>
        <dbReference type="Proteomes" id="UP000507470"/>
    </source>
</evidence>
<dbReference type="InterPro" id="IPR013783">
    <property type="entry name" value="Ig-like_fold"/>
</dbReference>
<dbReference type="PANTHER" id="PTHR11640:SF31">
    <property type="entry name" value="IRREGULAR CHIASM C-ROUGHEST PROTEIN-RELATED"/>
    <property type="match status" value="1"/>
</dbReference>
<dbReference type="SUPFAM" id="SSF48726">
    <property type="entry name" value="Immunoglobulin"/>
    <property type="match status" value="2"/>
</dbReference>
<evidence type="ECO:0000259" key="6">
    <source>
        <dbReference type="PROSITE" id="PS50835"/>
    </source>
</evidence>
<organism evidence="7 8">
    <name type="scientific">Mytilus coruscus</name>
    <name type="common">Sea mussel</name>
    <dbReference type="NCBI Taxonomy" id="42192"/>
    <lineage>
        <taxon>Eukaryota</taxon>
        <taxon>Metazoa</taxon>
        <taxon>Spiralia</taxon>
        <taxon>Lophotrochozoa</taxon>
        <taxon>Mollusca</taxon>
        <taxon>Bivalvia</taxon>
        <taxon>Autobranchia</taxon>
        <taxon>Pteriomorphia</taxon>
        <taxon>Mytilida</taxon>
        <taxon>Mytiloidea</taxon>
        <taxon>Mytilidae</taxon>
        <taxon>Mytilinae</taxon>
        <taxon>Mytilus</taxon>
    </lineage>
</organism>
<dbReference type="GO" id="GO:0005886">
    <property type="term" value="C:plasma membrane"/>
    <property type="evidence" value="ECO:0007669"/>
    <property type="project" value="TreeGrafter"/>
</dbReference>
<dbReference type="InterPro" id="IPR007110">
    <property type="entry name" value="Ig-like_dom"/>
</dbReference>
<dbReference type="AlphaFoldDB" id="A0A6J8CIL7"/>
<dbReference type="InterPro" id="IPR051275">
    <property type="entry name" value="Cell_adhesion_signaling"/>
</dbReference>
<name>A0A6J8CIL7_MYTCO</name>
<dbReference type="GO" id="GO:0005911">
    <property type="term" value="C:cell-cell junction"/>
    <property type="evidence" value="ECO:0007669"/>
    <property type="project" value="TreeGrafter"/>
</dbReference>
<dbReference type="Gene3D" id="2.60.40.10">
    <property type="entry name" value="Immunoglobulins"/>
    <property type="match status" value="2"/>
</dbReference>
<evidence type="ECO:0000256" key="2">
    <source>
        <dbReference type="ARBA" id="ARBA00023136"/>
    </source>
</evidence>
<keyword evidence="3" id="KW-1015">Disulfide bond</keyword>
<dbReference type="Proteomes" id="UP000507470">
    <property type="component" value="Unassembled WGS sequence"/>
</dbReference>